<evidence type="ECO:0000313" key="1">
    <source>
        <dbReference type="EMBL" id="PDY42075.1"/>
    </source>
</evidence>
<dbReference type="AlphaFoldDB" id="A0A2A7BUN9"/>
<name>A0A2A7BUN9_9BACI</name>
<evidence type="ECO:0000313" key="2">
    <source>
        <dbReference type="Proteomes" id="UP000220111"/>
    </source>
</evidence>
<dbReference type="RefSeq" id="WP_048560169.1">
    <property type="nucleotide sequence ID" value="NZ_CP133557.1"/>
</dbReference>
<accession>A0A2A7BUN9</accession>
<sequence>MDNTRGKKPDKRKTGQAYSGNLGRNSSFGTGILTGNQDARFGKDDDGGGVSLCISLCTCCSSCGSGGAARMKKIS</sequence>
<protein>
    <submittedName>
        <fullName evidence="1">Uncharacterized protein</fullName>
    </submittedName>
</protein>
<dbReference type="EMBL" id="NVPQ01000017">
    <property type="protein sequence ID" value="PDY42075.1"/>
    <property type="molecule type" value="Genomic_DNA"/>
</dbReference>
<organism evidence="1 2">
    <name type="scientific">Bacillus wiedmannii</name>
    <dbReference type="NCBI Taxonomy" id="1890302"/>
    <lineage>
        <taxon>Bacteria</taxon>
        <taxon>Bacillati</taxon>
        <taxon>Bacillota</taxon>
        <taxon>Bacilli</taxon>
        <taxon>Bacillales</taxon>
        <taxon>Bacillaceae</taxon>
        <taxon>Bacillus</taxon>
        <taxon>Bacillus cereus group</taxon>
    </lineage>
</organism>
<reference evidence="1 2" key="1">
    <citation type="submission" date="2017-09" db="EMBL/GenBank/DDBJ databases">
        <title>Large-scale bioinformatics analysis of Bacillus genomes uncovers conserved roles of natural products in bacterial physiology.</title>
        <authorList>
            <consortium name="Agbiome Team Llc"/>
            <person name="Bleich R.M."/>
            <person name="Grubbs K.J."/>
            <person name="Santa Maria K.C."/>
            <person name="Allen S.E."/>
            <person name="Farag S."/>
            <person name="Shank E.A."/>
            <person name="Bowers A."/>
        </authorList>
    </citation>
    <scope>NUCLEOTIDE SEQUENCE [LARGE SCALE GENOMIC DNA]</scope>
    <source>
        <strain evidence="1 2">AFS098222</strain>
    </source>
</reference>
<comment type="caution">
    <text evidence="1">The sequence shown here is derived from an EMBL/GenBank/DDBJ whole genome shotgun (WGS) entry which is preliminary data.</text>
</comment>
<proteinExistence type="predicted"/>
<gene>
    <name evidence="1" type="ORF">COO17_09005</name>
</gene>
<dbReference type="Proteomes" id="UP000220111">
    <property type="component" value="Unassembled WGS sequence"/>
</dbReference>